<gene>
    <name evidence="2" type="ORF">OO013_16650</name>
</gene>
<organism evidence="2 3">
    <name type="scientific">Mangrovivirga halotolerans</name>
    <dbReference type="NCBI Taxonomy" id="2993936"/>
    <lineage>
        <taxon>Bacteria</taxon>
        <taxon>Pseudomonadati</taxon>
        <taxon>Bacteroidota</taxon>
        <taxon>Cytophagia</taxon>
        <taxon>Cytophagales</taxon>
        <taxon>Mangrovivirgaceae</taxon>
        <taxon>Mangrovivirga</taxon>
    </lineage>
</organism>
<dbReference type="RefSeq" id="WP_266058104.1">
    <property type="nucleotide sequence ID" value="NZ_JAPFQN010000010.1"/>
</dbReference>
<dbReference type="Proteomes" id="UP001209885">
    <property type="component" value="Unassembled WGS sequence"/>
</dbReference>
<reference evidence="2 3" key="1">
    <citation type="submission" date="2022-11" db="EMBL/GenBank/DDBJ databases">
        <title>The characterization of three novel Bacteroidetes species and genomic analysis of their roles in tidal elemental geochemical cycles.</title>
        <authorList>
            <person name="Ma K."/>
        </authorList>
    </citation>
    <scope>NUCLEOTIDE SEQUENCE [LARGE SCALE GENOMIC DNA]</scope>
    <source>
        <strain evidence="2 3">M17</strain>
    </source>
</reference>
<evidence type="ECO:0000313" key="3">
    <source>
        <dbReference type="Proteomes" id="UP001209885"/>
    </source>
</evidence>
<dbReference type="InterPro" id="IPR054243">
    <property type="entry name" value="DUF6970"/>
</dbReference>
<protein>
    <recommendedName>
        <fullName evidence="1">DUF6970 domain-containing protein</fullName>
    </recommendedName>
</protein>
<accession>A0ABT3RVA1</accession>
<evidence type="ECO:0000259" key="1">
    <source>
        <dbReference type="Pfam" id="PF22311"/>
    </source>
</evidence>
<sequence length="114" mass="12915">MKTFKHLLIILIFSLGGCEKSDIKKDYNNCIEDHIKSLRNNSICDDPYIDEYKFQDKRVYVVSQGTCGADMTAAVLDQNCNSLGALGGIYGNTTINGDDFCNAEFIKRIWEKIY</sequence>
<keyword evidence="3" id="KW-1185">Reference proteome</keyword>
<dbReference type="PROSITE" id="PS51257">
    <property type="entry name" value="PROKAR_LIPOPROTEIN"/>
    <property type="match status" value="1"/>
</dbReference>
<evidence type="ECO:0000313" key="2">
    <source>
        <dbReference type="EMBL" id="MCX2745512.1"/>
    </source>
</evidence>
<feature type="domain" description="DUF6970" evidence="1">
    <location>
        <begin position="48"/>
        <end position="111"/>
    </location>
</feature>
<proteinExistence type="predicted"/>
<dbReference type="EMBL" id="JAPFQN010000010">
    <property type="protein sequence ID" value="MCX2745512.1"/>
    <property type="molecule type" value="Genomic_DNA"/>
</dbReference>
<name>A0ABT3RVA1_9BACT</name>
<dbReference type="Pfam" id="PF22311">
    <property type="entry name" value="DUF6970"/>
    <property type="match status" value="1"/>
</dbReference>
<comment type="caution">
    <text evidence="2">The sequence shown here is derived from an EMBL/GenBank/DDBJ whole genome shotgun (WGS) entry which is preliminary data.</text>
</comment>